<keyword evidence="4" id="KW-0472">Membrane</keyword>
<evidence type="ECO:0000256" key="2">
    <source>
        <dbReference type="ARBA" id="ARBA00022771"/>
    </source>
</evidence>
<evidence type="ECO:0000313" key="6">
    <source>
        <dbReference type="Proteomes" id="UP000663853"/>
    </source>
</evidence>
<evidence type="ECO:0000313" key="5">
    <source>
        <dbReference type="EMBL" id="CAE6538131.1"/>
    </source>
</evidence>
<dbReference type="InterPro" id="IPR017907">
    <property type="entry name" value="Znf_RING_CS"/>
</dbReference>
<keyword evidence="4" id="KW-1133">Transmembrane helix</keyword>
<proteinExistence type="predicted"/>
<evidence type="ECO:0000256" key="4">
    <source>
        <dbReference type="SAM" id="Phobius"/>
    </source>
</evidence>
<dbReference type="SUPFAM" id="SSF57850">
    <property type="entry name" value="RING/U-box"/>
    <property type="match status" value="1"/>
</dbReference>
<keyword evidence="2" id="KW-0863">Zinc-finger</keyword>
<keyword evidence="3" id="KW-0862">Zinc</keyword>
<evidence type="ECO:0008006" key="7">
    <source>
        <dbReference type="Google" id="ProtNLM"/>
    </source>
</evidence>
<sequence>MNNAPVSSLQMLVHDEEMALLIGEGRFPFDHQGNAFVRGNLNRRSYGIGETRIINYVDCPVCGEQVEKFSNRAYAKCRPPEGCGHMFCCVCLVDYLPVMREGNHQHRSGCRYYEPFDCVDMPPEYAMPAAHDHHDGNQVQVTYHPVKQELSPLSERNNGTREVVFWLVKWLGRVFCAIFVCIVSFVFMGLCIVLTGGCEGRRSRTGARLAPGTDSSN</sequence>
<organism evidence="5 6">
    <name type="scientific">Rhizoctonia solani</name>
    <dbReference type="NCBI Taxonomy" id="456999"/>
    <lineage>
        <taxon>Eukaryota</taxon>
        <taxon>Fungi</taxon>
        <taxon>Dikarya</taxon>
        <taxon>Basidiomycota</taxon>
        <taxon>Agaricomycotina</taxon>
        <taxon>Agaricomycetes</taxon>
        <taxon>Cantharellales</taxon>
        <taxon>Ceratobasidiaceae</taxon>
        <taxon>Rhizoctonia</taxon>
    </lineage>
</organism>
<evidence type="ECO:0000256" key="1">
    <source>
        <dbReference type="ARBA" id="ARBA00022723"/>
    </source>
</evidence>
<protein>
    <recommendedName>
        <fullName evidence="7">RING-type domain-containing protein</fullName>
    </recommendedName>
</protein>
<accession>A0A8H3DSZ6</accession>
<reference evidence="5" key="1">
    <citation type="submission" date="2021-01" db="EMBL/GenBank/DDBJ databases">
        <authorList>
            <person name="Kaushik A."/>
        </authorList>
    </citation>
    <scope>NUCLEOTIDE SEQUENCE</scope>
    <source>
        <strain evidence="5">AG6-10EEA</strain>
    </source>
</reference>
<keyword evidence="4" id="KW-0812">Transmembrane</keyword>
<dbReference type="EMBL" id="CAJMXA010004250">
    <property type="protein sequence ID" value="CAE6538131.1"/>
    <property type="molecule type" value="Genomic_DNA"/>
</dbReference>
<keyword evidence="1" id="KW-0479">Metal-binding</keyword>
<name>A0A8H3DSZ6_9AGAM</name>
<dbReference type="PROSITE" id="PS00518">
    <property type="entry name" value="ZF_RING_1"/>
    <property type="match status" value="1"/>
</dbReference>
<feature type="transmembrane region" description="Helical" evidence="4">
    <location>
        <begin position="170"/>
        <end position="194"/>
    </location>
</feature>
<comment type="caution">
    <text evidence="5">The sequence shown here is derived from an EMBL/GenBank/DDBJ whole genome shotgun (WGS) entry which is preliminary data.</text>
</comment>
<gene>
    <name evidence="5" type="ORF">RDB_LOCUS185757</name>
</gene>
<dbReference type="Proteomes" id="UP000663853">
    <property type="component" value="Unassembled WGS sequence"/>
</dbReference>
<dbReference type="GO" id="GO:0008270">
    <property type="term" value="F:zinc ion binding"/>
    <property type="evidence" value="ECO:0007669"/>
    <property type="project" value="UniProtKB-KW"/>
</dbReference>
<dbReference type="AlphaFoldDB" id="A0A8H3DSZ6"/>
<evidence type="ECO:0000256" key="3">
    <source>
        <dbReference type="ARBA" id="ARBA00022833"/>
    </source>
</evidence>